<dbReference type="InterPro" id="IPR014183">
    <property type="entry name" value="ADH_3"/>
</dbReference>
<name>A0A3B0RZY6_9ZZZZ</name>
<evidence type="ECO:0000256" key="4">
    <source>
        <dbReference type="ARBA" id="ARBA00022833"/>
    </source>
</evidence>
<evidence type="ECO:0000256" key="2">
    <source>
        <dbReference type="ARBA" id="ARBA00010902"/>
    </source>
</evidence>
<accession>A0A3B0RZY6</accession>
<evidence type="ECO:0000256" key="9">
    <source>
        <dbReference type="ARBA" id="ARBA00049164"/>
    </source>
</evidence>
<comment type="catalytic activity">
    <reaction evidence="10">
        <text>a primary alcohol + NAD(+) = an aldehyde + NADH + H(+)</text>
        <dbReference type="Rhea" id="RHEA:10736"/>
        <dbReference type="ChEBI" id="CHEBI:15378"/>
        <dbReference type="ChEBI" id="CHEBI:15734"/>
        <dbReference type="ChEBI" id="CHEBI:17478"/>
        <dbReference type="ChEBI" id="CHEBI:57540"/>
        <dbReference type="ChEBI" id="CHEBI:57945"/>
        <dbReference type="EC" id="1.1.1.1"/>
    </reaction>
</comment>
<dbReference type="Gene3D" id="3.40.50.720">
    <property type="entry name" value="NAD(P)-binding Rossmann-like Domain"/>
    <property type="match status" value="1"/>
</dbReference>
<comment type="similarity">
    <text evidence="2">Belongs to the zinc-containing alcohol dehydrogenase family. Class-III subfamily.</text>
</comment>
<sequence>MSRDFNQQQNDLRSKTGFARLAEVEKLREVFMKTRAAVAFEAGKPLEICEVDLEGPKAGEVLVEIKATGVCHTDEFTRSGDDPEGLFPAILGHEGAGIVLDVGAGVTSLKPGDHVIPLYTPECRECDYCLNPKTNLCQSIRETQGQGLLPDGSTRFSLNGKPIFHYMGCSTFANHTVMPEIALAKVRKDAPFESICYIGCGVTTGVGAVINTAKVEPGSNVVVFGLGGIGLNVIQGARMVGANKIIGVDLNPDREEWGRKFGMTDFVNPDKVEGDLVAHLVDLTDGGADYTFECIGNVNVMRIALECCHKGWGESIIIGVAGAGQEIATRPFQLVTGRSWRGTAFGGARGRTDVPKIVDWYMDGKIQIDPMITHTLKLEDINKAFDLMHAGESIRSVVVY</sequence>
<keyword evidence="3" id="KW-0479">Metal-binding</keyword>
<dbReference type="SUPFAM" id="SSF50129">
    <property type="entry name" value="GroES-like"/>
    <property type="match status" value="2"/>
</dbReference>
<dbReference type="PROSITE" id="PS00059">
    <property type="entry name" value="ADH_ZINC"/>
    <property type="match status" value="1"/>
</dbReference>
<reference evidence="13" key="1">
    <citation type="submission" date="2018-06" db="EMBL/GenBank/DDBJ databases">
        <authorList>
            <person name="Zhirakovskaya E."/>
        </authorList>
    </citation>
    <scope>NUCLEOTIDE SEQUENCE</scope>
</reference>
<dbReference type="SUPFAM" id="SSF51735">
    <property type="entry name" value="NAD(P)-binding Rossmann-fold domains"/>
    <property type="match status" value="1"/>
</dbReference>
<dbReference type="AlphaFoldDB" id="A0A3B0RZY6"/>
<dbReference type="FunFam" id="3.40.50.720:FF:000003">
    <property type="entry name" value="S-(hydroxymethyl)glutathione dehydrogenase"/>
    <property type="match status" value="1"/>
</dbReference>
<keyword evidence="5 13" id="KW-0560">Oxidoreductase</keyword>
<evidence type="ECO:0000256" key="10">
    <source>
        <dbReference type="ARBA" id="ARBA00049243"/>
    </source>
</evidence>
<evidence type="ECO:0000259" key="11">
    <source>
        <dbReference type="Pfam" id="PF00107"/>
    </source>
</evidence>
<dbReference type="GO" id="GO:0005829">
    <property type="term" value="C:cytosol"/>
    <property type="evidence" value="ECO:0007669"/>
    <property type="project" value="TreeGrafter"/>
</dbReference>
<evidence type="ECO:0000256" key="5">
    <source>
        <dbReference type="ARBA" id="ARBA00023002"/>
    </source>
</evidence>
<dbReference type="EMBL" id="UOEC01000112">
    <property type="protein sequence ID" value="VAV93808.1"/>
    <property type="molecule type" value="Genomic_DNA"/>
</dbReference>
<proteinExistence type="inferred from homology"/>
<protein>
    <submittedName>
        <fullName evidence="13">S-(Hydroxymethyl)glutathione dehydrogenase</fullName>
        <ecNumber evidence="13">1.1.1.284</ecNumber>
    </submittedName>
</protein>
<dbReference type="FunFam" id="3.90.180.10:FF:000067">
    <property type="entry name" value="alcohol dehydrogenase 1-like isoform X1"/>
    <property type="match status" value="1"/>
</dbReference>
<dbReference type="GO" id="GO:0008270">
    <property type="term" value="F:zinc ion binding"/>
    <property type="evidence" value="ECO:0007669"/>
    <property type="project" value="InterPro"/>
</dbReference>
<dbReference type="PANTHER" id="PTHR43880:SF12">
    <property type="entry name" value="ALCOHOL DEHYDROGENASE CLASS-3"/>
    <property type="match status" value="1"/>
</dbReference>
<evidence type="ECO:0000256" key="8">
    <source>
        <dbReference type="ARBA" id="ARBA00048110"/>
    </source>
</evidence>
<dbReference type="InterPro" id="IPR013154">
    <property type="entry name" value="ADH-like_N"/>
</dbReference>
<dbReference type="Pfam" id="PF08240">
    <property type="entry name" value="ADH_N"/>
    <property type="match status" value="1"/>
</dbReference>
<comment type="cofactor">
    <cofactor evidence="1">
        <name>Zn(2+)</name>
        <dbReference type="ChEBI" id="CHEBI:29105"/>
    </cofactor>
</comment>
<evidence type="ECO:0000256" key="7">
    <source>
        <dbReference type="ARBA" id="ARBA00047793"/>
    </source>
</evidence>
<dbReference type="Gene3D" id="3.90.180.10">
    <property type="entry name" value="Medium-chain alcohol dehydrogenases, catalytic domain"/>
    <property type="match status" value="1"/>
</dbReference>
<gene>
    <name evidence="13" type="ORF">MNBD_ALPHA08-1273</name>
</gene>
<comment type="catalytic activity">
    <reaction evidence="8">
        <text>S-(hydroxymethyl)glutathione + NAD(+) = S-formylglutathione + NADH + H(+)</text>
        <dbReference type="Rhea" id="RHEA:19985"/>
        <dbReference type="ChEBI" id="CHEBI:15378"/>
        <dbReference type="ChEBI" id="CHEBI:57540"/>
        <dbReference type="ChEBI" id="CHEBI:57688"/>
        <dbReference type="ChEBI" id="CHEBI:57945"/>
        <dbReference type="ChEBI" id="CHEBI:58758"/>
        <dbReference type="EC" id="1.1.1.284"/>
    </reaction>
</comment>
<dbReference type="InterPro" id="IPR011032">
    <property type="entry name" value="GroES-like_sf"/>
</dbReference>
<dbReference type="EC" id="1.1.1.284" evidence="13"/>
<dbReference type="InterPro" id="IPR013149">
    <property type="entry name" value="ADH-like_C"/>
</dbReference>
<comment type="catalytic activity">
    <reaction evidence="9">
        <text>a secondary alcohol + NAD(+) = a ketone + NADH + H(+)</text>
        <dbReference type="Rhea" id="RHEA:10740"/>
        <dbReference type="ChEBI" id="CHEBI:15378"/>
        <dbReference type="ChEBI" id="CHEBI:17087"/>
        <dbReference type="ChEBI" id="CHEBI:35681"/>
        <dbReference type="ChEBI" id="CHEBI:57540"/>
        <dbReference type="ChEBI" id="CHEBI:57945"/>
        <dbReference type="EC" id="1.1.1.1"/>
    </reaction>
</comment>
<keyword evidence="6" id="KW-0520">NAD</keyword>
<evidence type="ECO:0000256" key="3">
    <source>
        <dbReference type="ARBA" id="ARBA00022723"/>
    </source>
</evidence>
<dbReference type="CDD" id="cd08300">
    <property type="entry name" value="alcohol_DH_class_III"/>
    <property type="match status" value="1"/>
</dbReference>
<feature type="domain" description="Alcohol dehydrogenase-like C-terminal" evidence="11">
    <location>
        <begin position="228"/>
        <end position="360"/>
    </location>
</feature>
<dbReference type="Pfam" id="PF00107">
    <property type="entry name" value="ADH_zinc_N"/>
    <property type="match status" value="1"/>
</dbReference>
<dbReference type="InterPro" id="IPR002328">
    <property type="entry name" value="ADH_Zn_CS"/>
</dbReference>
<dbReference type="GO" id="GO:0004022">
    <property type="term" value="F:alcohol dehydrogenase (NAD+) activity"/>
    <property type="evidence" value="ECO:0007669"/>
    <property type="project" value="UniProtKB-EC"/>
</dbReference>
<dbReference type="GO" id="GO:0106322">
    <property type="term" value="F:S-(hydroxymethyl)glutathione dehydrogenase (NAD+) activity"/>
    <property type="evidence" value="ECO:0007669"/>
    <property type="project" value="RHEA"/>
</dbReference>
<evidence type="ECO:0000313" key="13">
    <source>
        <dbReference type="EMBL" id="VAV93808.1"/>
    </source>
</evidence>
<dbReference type="InterPro" id="IPR036291">
    <property type="entry name" value="NAD(P)-bd_dom_sf"/>
</dbReference>
<keyword evidence="4" id="KW-0862">Zinc</keyword>
<comment type="catalytic activity">
    <reaction evidence="7">
        <text>S-(hydroxymethyl)glutathione + NADP(+) = S-formylglutathione + NADPH + H(+)</text>
        <dbReference type="Rhea" id="RHEA:19981"/>
        <dbReference type="ChEBI" id="CHEBI:15378"/>
        <dbReference type="ChEBI" id="CHEBI:57688"/>
        <dbReference type="ChEBI" id="CHEBI:57783"/>
        <dbReference type="ChEBI" id="CHEBI:58349"/>
        <dbReference type="ChEBI" id="CHEBI:58758"/>
        <dbReference type="EC" id="1.1.1.284"/>
    </reaction>
</comment>
<organism evidence="13">
    <name type="scientific">hydrothermal vent metagenome</name>
    <dbReference type="NCBI Taxonomy" id="652676"/>
    <lineage>
        <taxon>unclassified sequences</taxon>
        <taxon>metagenomes</taxon>
        <taxon>ecological metagenomes</taxon>
    </lineage>
</organism>
<dbReference type="GO" id="GO:0106321">
    <property type="term" value="F:S-(hydroxymethyl)glutathione dehydrogenase (NADP+) activity"/>
    <property type="evidence" value="ECO:0007669"/>
    <property type="project" value="RHEA"/>
</dbReference>
<evidence type="ECO:0000256" key="1">
    <source>
        <dbReference type="ARBA" id="ARBA00001947"/>
    </source>
</evidence>
<feature type="domain" description="Alcohol dehydrogenase-like N-terminal" evidence="12">
    <location>
        <begin position="58"/>
        <end position="185"/>
    </location>
</feature>
<dbReference type="GO" id="GO:0046294">
    <property type="term" value="P:formaldehyde catabolic process"/>
    <property type="evidence" value="ECO:0007669"/>
    <property type="project" value="InterPro"/>
</dbReference>
<evidence type="ECO:0000259" key="12">
    <source>
        <dbReference type="Pfam" id="PF08240"/>
    </source>
</evidence>
<dbReference type="NCBIfam" id="TIGR02818">
    <property type="entry name" value="adh_III_F_hyde"/>
    <property type="match status" value="1"/>
</dbReference>
<evidence type="ECO:0000256" key="6">
    <source>
        <dbReference type="ARBA" id="ARBA00023027"/>
    </source>
</evidence>
<dbReference type="PANTHER" id="PTHR43880">
    <property type="entry name" value="ALCOHOL DEHYDROGENASE"/>
    <property type="match status" value="1"/>
</dbReference>